<dbReference type="AlphaFoldDB" id="A0A7S4B1J1"/>
<evidence type="ECO:0000256" key="2">
    <source>
        <dbReference type="ARBA" id="ARBA00022491"/>
    </source>
</evidence>
<dbReference type="InterPro" id="IPR013907">
    <property type="entry name" value="Sds3"/>
</dbReference>
<keyword evidence="3" id="KW-0805">Transcription regulation</keyword>
<evidence type="ECO:0000256" key="5">
    <source>
        <dbReference type="ARBA" id="ARBA00023242"/>
    </source>
</evidence>
<dbReference type="EMBL" id="HBIZ01005963">
    <property type="protein sequence ID" value="CAE0750823.1"/>
    <property type="molecule type" value="Transcribed_RNA"/>
</dbReference>
<evidence type="ECO:0000256" key="3">
    <source>
        <dbReference type="ARBA" id="ARBA00023015"/>
    </source>
</evidence>
<organism evidence="7">
    <name type="scientific">Chrysotila carterae</name>
    <name type="common">Marine alga</name>
    <name type="synonym">Syracosphaera carterae</name>
    <dbReference type="NCBI Taxonomy" id="13221"/>
    <lineage>
        <taxon>Eukaryota</taxon>
        <taxon>Haptista</taxon>
        <taxon>Haptophyta</taxon>
        <taxon>Prymnesiophyceae</taxon>
        <taxon>Isochrysidales</taxon>
        <taxon>Isochrysidaceae</taxon>
        <taxon>Chrysotila</taxon>
    </lineage>
</organism>
<keyword evidence="4" id="KW-0804">Transcription</keyword>
<evidence type="ECO:0000256" key="6">
    <source>
        <dbReference type="SAM" id="MobiDB-lite"/>
    </source>
</evidence>
<dbReference type="GO" id="GO:0010468">
    <property type="term" value="P:regulation of gene expression"/>
    <property type="evidence" value="ECO:0007669"/>
    <property type="project" value="UniProtKB-ARBA"/>
</dbReference>
<evidence type="ECO:0000256" key="1">
    <source>
        <dbReference type="ARBA" id="ARBA00004123"/>
    </source>
</evidence>
<reference evidence="7" key="1">
    <citation type="submission" date="2021-01" db="EMBL/GenBank/DDBJ databases">
        <authorList>
            <person name="Corre E."/>
            <person name="Pelletier E."/>
            <person name="Niang G."/>
            <person name="Scheremetjew M."/>
            <person name="Finn R."/>
            <person name="Kale V."/>
            <person name="Holt S."/>
            <person name="Cochrane G."/>
            <person name="Meng A."/>
            <person name="Brown T."/>
            <person name="Cohen L."/>
        </authorList>
    </citation>
    <scope>NUCLEOTIDE SEQUENCE</scope>
    <source>
        <strain evidence="7">CCMP645</strain>
    </source>
</reference>
<proteinExistence type="predicted"/>
<accession>A0A7S4B1J1</accession>
<keyword evidence="5" id="KW-0539">Nucleus</keyword>
<evidence type="ECO:0000313" key="7">
    <source>
        <dbReference type="EMBL" id="CAE0750823.1"/>
    </source>
</evidence>
<protein>
    <submittedName>
        <fullName evidence="7">Uncharacterized protein</fullName>
    </submittedName>
</protein>
<keyword evidence="2" id="KW-0678">Repressor</keyword>
<feature type="compositionally biased region" description="Basic and acidic residues" evidence="6">
    <location>
        <begin position="10"/>
        <end position="20"/>
    </location>
</feature>
<dbReference type="GO" id="GO:0005654">
    <property type="term" value="C:nucleoplasm"/>
    <property type="evidence" value="ECO:0007669"/>
    <property type="project" value="UniProtKB-ARBA"/>
</dbReference>
<feature type="region of interest" description="Disordered" evidence="6">
    <location>
        <begin position="1"/>
        <end position="28"/>
    </location>
</feature>
<dbReference type="Pfam" id="PF08598">
    <property type="entry name" value="Sds3"/>
    <property type="match status" value="1"/>
</dbReference>
<dbReference type="SMART" id="SM01401">
    <property type="entry name" value="Sds3"/>
    <property type="match status" value="1"/>
</dbReference>
<comment type="subcellular location">
    <subcellularLocation>
        <location evidence="1">Nucleus</location>
    </subcellularLocation>
</comment>
<name>A0A7S4B1J1_CHRCT</name>
<evidence type="ECO:0000256" key="4">
    <source>
        <dbReference type="ARBA" id="ARBA00023163"/>
    </source>
</evidence>
<gene>
    <name evidence="7" type="ORF">PCAR00345_LOCUS3408</name>
</gene>
<sequence length="274" mass="31091">MVASRPPSAKLEKQHAELEQARAGTHPRLVAEEKRLRAQKSSRLLKAQQQRDYRLAAVQAQFESEKRAAEDEFARERALLQERLGQDVIERQKRHTKVEAPELRAVTRKMRQMRGEVVAAPAKSSGKRDPKMGSCAVPLRQGEVEEDFEAMAAAAHSLAPHLDIDLEIEPVPPSKRRQLVDTGHHVSGPHRSKRRTDFDFKGKSRAEVSGARITVWYEEEHGGRKMDVPYVGIVNSCDPREGLYVKFDGSHEEMLITNEDDWRWGAVTRNPPAR</sequence>